<keyword evidence="1" id="KW-0472">Membrane</keyword>
<reference evidence="4 5" key="1">
    <citation type="submission" date="2018-03" db="EMBL/GenBank/DDBJ databases">
        <title>Genomic Encyclopedia of Archaeal and Bacterial Type Strains, Phase II (KMG-II): from individual species to whole genera.</title>
        <authorList>
            <person name="Goeker M."/>
        </authorList>
    </citation>
    <scope>NUCLEOTIDE SEQUENCE [LARGE SCALE GENOMIC DNA]</scope>
    <source>
        <strain evidence="4 5">DSM 24859</strain>
    </source>
</reference>
<dbReference type="InterPro" id="IPR032508">
    <property type="entry name" value="FecR_C"/>
</dbReference>
<feature type="transmembrane region" description="Helical" evidence="1">
    <location>
        <begin position="92"/>
        <end position="110"/>
    </location>
</feature>
<dbReference type="InterPro" id="IPR006860">
    <property type="entry name" value="FecR"/>
</dbReference>
<dbReference type="Pfam" id="PF04773">
    <property type="entry name" value="FecR"/>
    <property type="match status" value="1"/>
</dbReference>
<dbReference type="Pfam" id="PF16344">
    <property type="entry name" value="FecR_C"/>
    <property type="match status" value="1"/>
</dbReference>
<dbReference type="PANTHER" id="PTHR30273:SF2">
    <property type="entry name" value="PROTEIN FECR"/>
    <property type="match status" value="1"/>
</dbReference>
<evidence type="ECO:0000313" key="4">
    <source>
        <dbReference type="EMBL" id="PSL47299.1"/>
    </source>
</evidence>
<dbReference type="PIRSF" id="PIRSF018266">
    <property type="entry name" value="FecR"/>
    <property type="match status" value="1"/>
</dbReference>
<organism evidence="4 5">
    <name type="scientific">Chitinophaga niastensis</name>
    <dbReference type="NCBI Taxonomy" id="536980"/>
    <lineage>
        <taxon>Bacteria</taxon>
        <taxon>Pseudomonadati</taxon>
        <taxon>Bacteroidota</taxon>
        <taxon>Chitinophagia</taxon>
        <taxon>Chitinophagales</taxon>
        <taxon>Chitinophagaceae</taxon>
        <taxon>Chitinophaga</taxon>
    </lineage>
</organism>
<dbReference type="GO" id="GO:0016989">
    <property type="term" value="F:sigma factor antagonist activity"/>
    <property type="evidence" value="ECO:0007669"/>
    <property type="project" value="TreeGrafter"/>
</dbReference>
<proteinExistence type="predicted"/>
<gene>
    <name evidence="4" type="ORF">CLV51_102144</name>
</gene>
<comment type="caution">
    <text evidence="4">The sequence shown here is derived from an EMBL/GenBank/DDBJ whole genome shotgun (WGS) entry which is preliminary data.</text>
</comment>
<keyword evidence="1" id="KW-1133">Transmembrane helix</keyword>
<dbReference type="Proteomes" id="UP000240971">
    <property type="component" value="Unassembled WGS sequence"/>
</dbReference>
<accession>A0A2P8HM70</accession>
<evidence type="ECO:0000313" key="5">
    <source>
        <dbReference type="Proteomes" id="UP000240971"/>
    </source>
</evidence>
<dbReference type="EMBL" id="PYAW01000002">
    <property type="protein sequence ID" value="PSL47299.1"/>
    <property type="molecule type" value="Genomic_DNA"/>
</dbReference>
<dbReference type="InterPro" id="IPR012373">
    <property type="entry name" value="Ferrdict_sens_TM"/>
</dbReference>
<name>A0A2P8HM70_CHINA</name>
<dbReference type="FunFam" id="2.60.120.1440:FF:000001">
    <property type="entry name" value="Putative anti-sigma factor"/>
    <property type="match status" value="1"/>
</dbReference>
<protein>
    <submittedName>
        <fullName evidence="4">FecR family protein</fullName>
    </submittedName>
</protein>
<evidence type="ECO:0000256" key="1">
    <source>
        <dbReference type="SAM" id="Phobius"/>
    </source>
</evidence>
<dbReference type="OrthoDB" id="1523735at2"/>
<dbReference type="PANTHER" id="PTHR30273">
    <property type="entry name" value="PERIPLASMIC SIGNAL SENSOR AND SIGMA FACTOR ACTIVATOR FECR-RELATED"/>
    <property type="match status" value="1"/>
</dbReference>
<feature type="domain" description="FecR protein" evidence="2">
    <location>
        <begin position="121"/>
        <end position="217"/>
    </location>
</feature>
<dbReference type="Gene3D" id="2.60.120.1440">
    <property type="match status" value="1"/>
</dbReference>
<feature type="domain" description="Protein FecR C-terminal" evidence="3">
    <location>
        <begin position="293"/>
        <end position="361"/>
    </location>
</feature>
<keyword evidence="5" id="KW-1185">Reference proteome</keyword>
<dbReference type="Gene3D" id="3.55.50.30">
    <property type="match status" value="1"/>
</dbReference>
<dbReference type="AlphaFoldDB" id="A0A2P8HM70"/>
<evidence type="ECO:0000259" key="3">
    <source>
        <dbReference type="Pfam" id="PF16344"/>
    </source>
</evidence>
<evidence type="ECO:0000259" key="2">
    <source>
        <dbReference type="Pfam" id="PF04773"/>
    </source>
</evidence>
<dbReference type="RefSeq" id="WP_106527766.1">
    <property type="nucleotide sequence ID" value="NZ_PYAW01000002.1"/>
</dbReference>
<keyword evidence="1" id="KW-0812">Transmembrane</keyword>
<sequence length="364" mass="41526">MTERNRINVLMARKVAGEATMDELQELDRLLTQFHELQYAFTIVEDIKSLDGESGFSEAEEQQLLEDGFARISLLMQQPEEPVVKRIFPWKTVMGVAACIAVLVSVYRIWKMPQETIYRNEVVTKTGSKTSVVLPDGTSVVLNACSRLQYDASRFLKGDREVVLTGEAYFDVKHDPAHPFTIQTGRVNIRVLGTVFNVKAYTEDATVETTLLSGKVEVSFPEKAATKGNKVIILQPEQKLIIDKNDINTVIPSANKNTNHTFAIVPVKVNTADTNINDAKPATMQQTAWMNDRFEFDKLTFEQLSHDLERWYNVTVQFKNDKYKNEVFTGAFRKQRITEVLDALQIMSGFHYEVNNKENIIYIW</sequence>